<comment type="caution">
    <text evidence="2">The sequence shown here is derived from an EMBL/GenBank/DDBJ whole genome shotgun (WGS) entry which is preliminary data.</text>
</comment>
<dbReference type="AlphaFoldDB" id="A0A0G1DH63"/>
<dbReference type="STRING" id="1618578.UV74_C0013G0054"/>
<evidence type="ECO:0000256" key="1">
    <source>
        <dbReference type="SAM" id="MobiDB-lite"/>
    </source>
</evidence>
<dbReference type="EMBL" id="LCFQ01000013">
    <property type="protein sequence ID" value="KKS96932.1"/>
    <property type="molecule type" value="Genomic_DNA"/>
</dbReference>
<gene>
    <name evidence="2" type="ORF">UV74_C0013G0054</name>
</gene>
<organism evidence="2 3">
    <name type="scientific">Candidatus Woesebacteria bacterium GW2011_GWB1_43_14</name>
    <dbReference type="NCBI Taxonomy" id="1618578"/>
    <lineage>
        <taxon>Bacteria</taxon>
        <taxon>Candidatus Woeseibacteriota</taxon>
    </lineage>
</organism>
<evidence type="ECO:0000313" key="3">
    <source>
        <dbReference type="Proteomes" id="UP000034090"/>
    </source>
</evidence>
<evidence type="ECO:0000313" key="2">
    <source>
        <dbReference type="EMBL" id="KKS96932.1"/>
    </source>
</evidence>
<feature type="compositionally biased region" description="Polar residues" evidence="1">
    <location>
        <begin position="12"/>
        <end position="22"/>
    </location>
</feature>
<accession>A0A0G1DH63</accession>
<feature type="region of interest" description="Disordered" evidence="1">
    <location>
        <begin position="12"/>
        <end position="52"/>
    </location>
</feature>
<name>A0A0G1DH63_9BACT</name>
<reference evidence="2 3" key="1">
    <citation type="journal article" date="2015" name="Nature">
        <title>rRNA introns, odd ribosomes, and small enigmatic genomes across a large radiation of phyla.</title>
        <authorList>
            <person name="Brown C.T."/>
            <person name="Hug L.A."/>
            <person name="Thomas B.C."/>
            <person name="Sharon I."/>
            <person name="Castelle C.J."/>
            <person name="Singh A."/>
            <person name="Wilkins M.J."/>
            <person name="Williams K.H."/>
            <person name="Banfield J.F."/>
        </authorList>
    </citation>
    <scope>NUCLEOTIDE SEQUENCE [LARGE SCALE GENOMIC DNA]</scope>
</reference>
<proteinExistence type="predicted"/>
<sequence length="52" mass="5854">MTIYIKVKKSSGNGRQKWSQVNLKDPSRIRPTTLPYISLPDPGLSPATDQRI</sequence>
<dbReference type="Proteomes" id="UP000034090">
    <property type="component" value="Unassembled WGS sequence"/>
</dbReference>
<protein>
    <submittedName>
        <fullName evidence="2">Uncharacterized protein</fullName>
    </submittedName>
</protein>